<feature type="transmembrane region" description="Helical" evidence="6">
    <location>
        <begin position="40"/>
        <end position="59"/>
    </location>
</feature>
<dbReference type="InterPro" id="IPR050833">
    <property type="entry name" value="Poly_Biosynth_Transport"/>
</dbReference>
<evidence type="ECO:0000313" key="8">
    <source>
        <dbReference type="Proteomes" id="UP000028090"/>
    </source>
</evidence>
<feature type="transmembrane region" description="Helical" evidence="6">
    <location>
        <begin position="438"/>
        <end position="459"/>
    </location>
</feature>
<feature type="transmembrane region" description="Helical" evidence="6">
    <location>
        <begin position="350"/>
        <end position="368"/>
    </location>
</feature>
<dbReference type="PANTHER" id="PTHR30250">
    <property type="entry name" value="PST FAMILY PREDICTED COLANIC ACID TRANSPORTER"/>
    <property type="match status" value="1"/>
</dbReference>
<dbReference type="GO" id="GO:0005886">
    <property type="term" value="C:plasma membrane"/>
    <property type="evidence" value="ECO:0007669"/>
    <property type="project" value="UniProtKB-SubCell"/>
</dbReference>
<organism evidence="7 8">
    <name type="scientific">Streptococcus mitis</name>
    <dbReference type="NCBI Taxonomy" id="28037"/>
    <lineage>
        <taxon>Bacteria</taxon>
        <taxon>Bacillati</taxon>
        <taxon>Bacillota</taxon>
        <taxon>Bacilli</taxon>
        <taxon>Lactobacillales</taxon>
        <taxon>Streptococcaceae</taxon>
        <taxon>Streptococcus</taxon>
        <taxon>Streptococcus mitis group</taxon>
    </lineage>
</organism>
<sequence>MKVLKNYAYNLSYQLLVIILPIITTPYVTRIFSSDDLGTYGYFSSIVIYFILLATLGVANYGTKVISGHRKDIDKNFWGIYSLQLGATILSIFLYCMLYIFLQFMHNPVVLILGLSLLSKGLDISWLFQGLEDFRKITVRNITVKLVGVIAIFLFIKSANDLHSYVFLLTIFELLGQLSMWLPARAFIGKPHFDWEYAKQHLRPIILLFLPQIAISLYVTLDRTMLGALASTKDVGIYDQALKLVNILLTLVTSLGSVMLPRVSKLLSLGDHKAINKMHEMSFLIYNLVIFPIMAGMLIVNDDFVNFFLGQDFQEARYAIAIMIFRMFFIGWTNIMGIQILIPHNKNKEFMLSTTIPAIVSVGLNLLLLPKLGYIGAAIVSVLTEVLVWLIQLFYTRSYLREVPILDSLIKIIISSGVMYGILLFIKQFLNISPMINVGLYAVLGAIIYASMILIFKVINLSELKQQLLKNKGA</sequence>
<proteinExistence type="predicted"/>
<evidence type="ECO:0000256" key="1">
    <source>
        <dbReference type="ARBA" id="ARBA00004651"/>
    </source>
</evidence>
<keyword evidence="4 6" id="KW-1133">Transmembrane helix</keyword>
<dbReference type="OrthoDB" id="9815702at2"/>
<dbReference type="EMBL" id="JPFU01000013">
    <property type="protein sequence ID" value="KEQ35193.1"/>
    <property type="molecule type" value="Genomic_DNA"/>
</dbReference>
<dbReference type="Proteomes" id="UP000028090">
    <property type="component" value="Unassembled WGS sequence"/>
</dbReference>
<feature type="transmembrane region" description="Helical" evidence="6">
    <location>
        <begin position="320"/>
        <end position="338"/>
    </location>
</feature>
<gene>
    <name evidence="7" type="ORF">SK629_1823</name>
</gene>
<feature type="transmembrane region" description="Helical" evidence="6">
    <location>
        <begin position="241"/>
        <end position="260"/>
    </location>
</feature>
<dbReference type="AlphaFoldDB" id="A0A081PWX0"/>
<evidence type="ECO:0000256" key="5">
    <source>
        <dbReference type="ARBA" id="ARBA00023136"/>
    </source>
</evidence>
<keyword evidence="2" id="KW-1003">Cell membrane</keyword>
<evidence type="ECO:0000256" key="4">
    <source>
        <dbReference type="ARBA" id="ARBA00022989"/>
    </source>
</evidence>
<feature type="transmembrane region" description="Helical" evidence="6">
    <location>
        <begin position="137"/>
        <end position="156"/>
    </location>
</feature>
<keyword evidence="5 6" id="KW-0472">Membrane</keyword>
<protein>
    <submittedName>
        <fullName evidence="7">Polysaccharide biosynthesis family protein</fullName>
    </submittedName>
</protein>
<feature type="transmembrane region" description="Helical" evidence="6">
    <location>
        <begin position="80"/>
        <end position="102"/>
    </location>
</feature>
<reference evidence="7 8" key="1">
    <citation type="submission" date="2014-05" db="EMBL/GenBank/DDBJ databases">
        <authorList>
            <person name="Daugherty S.C."/>
            <person name="Tallon L.J."/>
            <person name="Sadzewicz L."/>
            <person name="Kilian M."/>
            <person name="Tettelin H."/>
        </authorList>
    </citation>
    <scope>NUCLEOTIDE SEQUENCE [LARGE SCALE GENOMIC DNA]</scope>
    <source>
        <strain evidence="7 8">SK629</strain>
    </source>
</reference>
<feature type="transmembrane region" description="Helical" evidence="6">
    <location>
        <begin position="108"/>
        <end position="128"/>
    </location>
</feature>
<feature type="transmembrane region" description="Helical" evidence="6">
    <location>
        <begin position="408"/>
        <end position="426"/>
    </location>
</feature>
<evidence type="ECO:0000256" key="3">
    <source>
        <dbReference type="ARBA" id="ARBA00022692"/>
    </source>
</evidence>
<keyword evidence="3 6" id="KW-0812">Transmembrane</keyword>
<feature type="transmembrane region" description="Helical" evidence="6">
    <location>
        <begin position="281"/>
        <end position="300"/>
    </location>
</feature>
<dbReference type="InterPro" id="IPR002797">
    <property type="entry name" value="Polysacc_synth"/>
</dbReference>
<accession>A0A081PWX0</accession>
<dbReference type="CDD" id="cd13128">
    <property type="entry name" value="MATE_Wzx_like"/>
    <property type="match status" value="1"/>
</dbReference>
<dbReference type="RefSeq" id="WP_042901529.1">
    <property type="nucleotide sequence ID" value="NZ_JPFU01000013.1"/>
</dbReference>
<comment type="caution">
    <text evidence="7">The sequence shown here is derived from an EMBL/GenBank/DDBJ whole genome shotgun (WGS) entry which is preliminary data.</text>
</comment>
<name>A0A081PWX0_STRMT</name>
<dbReference type="PATRIC" id="fig|28037.95.peg.1751"/>
<dbReference type="Pfam" id="PF01943">
    <property type="entry name" value="Polysacc_synt"/>
    <property type="match status" value="1"/>
</dbReference>
<feature type="transmembrane region" description="Helical" evidence="6">
    <location>
        <begin position="202"/>
        <end position="221"/>
    </location>
</feature>
<feature type="transmembrane region" description="Helical" evidence="6">
    <location>
        <begin position="374"/>
        <end position="396"/>
    </location>
</feature>
<feature type="transmembrane region" description="Helical" evidence="6">
    <location>
        <begin position="7"/>
        <end position="28"/>
    </location>
</feature>
<evidence type="ECO:0000256" key="6">
    <source>
        <dbReference type="SAM" id="Phobius"/>
    </source>
</evidence>
<evidence type="ECO:0000313" key="7">
    <source>
        <dbReference type="EMBL" id="KEQ35193.1"/>
    </source>
</evidence>
<dbReference type="PANTHER" id="PTHR30250:SF11">
    <property type="entry name" value="O-ANTIGEN TRANSPORTER-RELATED"/>
    <property type="match status" value="1"/>
</dbReference>
<comment type="subcellular location">
    <subcellularLocation>
        <location evidence="1">Cell membrane</location>
        <topology evidence="1">Multi-pass membrane protein</topology>
    </subcellularLocation>
</comment>
<evidence type="ECO:0000256" key="2">
    <source>
        <dbReference type="ARBA" id="ARBA00022475"/>
    </source>
</evidence>
<feature type="transmembrane region" description="Helical" evidence="6">
    <location>
        <begin position="162"/>
        <end position="182"/>
    </location>
</feature>